<organism evidence="2 3">
    <name type="scientific">Rhizopogon vesiculosus</name>
    <dbReference type="NCBI Taxonomy" id="180088"/>
    <lineage>
        <taxon>Eukaryota</taxon>
        <taxon>Fungi</taxon>
        <taxon>Dikarya</taxon>
        <taxon>Basidiomycota</taxon>
        <taxon>Agaricomycotina</taxon>
        <taxon>Agaricomycetes</taxon>
        <taxon>Agaricomycetidae</taxon>
        <taxon>Boletales</taxon>
        <taxon>Suillineae</taxon>
        <taxon>Rhizopogonaceae</taxon>
        <taxon>Rhizopogon</taxon>
    </lineage>
</organism>
<dbReference type="OrthoDB" id="515401at2759"/>
<feature type="compositionally biased region" description="Polar residues" evidence="1">
    <location>
        <begin position="153"/>
        <end position="167"/>
    </location>
</feature>
<comment type="caution">
    <text evidence="2">The sequence shown here is derived from an EMBL/GenBank/DDBJ whole genome shotgun (WGS) entry which is preliminary data.</text>
</comment>
<feature type="compositionally biased region" description="Polar residues" evidence="1">
    <location>
        <begin position="49"/>
        <end position="65"/>
    </location>
</feature>
<dbReference type="AlphaFoldDB" id="A0A1J8QL96"/>
<evidence type="ECO:0000313" key="2">
    <source>
        <dbReference type="EMBL" id="OJA14208.1"/>
    </source>
</evidence>
<dbReference type="EMBL" id="LVVM01003827">
    <property type="protein sequence ID" value="OJA14208.1"/>
    <property type="molecule type" value="Genomic_DNA"/>
</dbReference>
<evidence type="ECO:0008006" key="4">
    <source>
        <dbReference type="Google" id="ProtNLM"/>
    </source>
</evidence>
<feature type="region of interest" description="Disordered" evidence="1">
    <location>
        <begin position="193"/>
        <end position="306"/>
    </location>
</feature>
<feature type="compositionally biased region" description="Basic and acidic residues" evidence="1">
    <location>
        <begin position="258"/>
        <end position="269"/>
    </location>
</feature>
<feature type="region of interest" description="Disordered" evidence="1">
    <location>
        <begin position="373"/>
        <end position="405"/>
    </location>
</feature>
<reference evidence="2 3" key="1">
    <citation type="submission" date="2016-03" db="EMBL/GenBank/DDBJ databases">
        <title>Comparative genomics of the ectomycorrhizal sister species Rhizopogon vinicolor and Rhizopogon vesiculosus (Basidiomycota: Boletales) reveals a divergence of the mating type B locus.</title>
        <authorList>
            <person name="Mujic A.B."/>
            <person name="Kuo A."/>
            <person name="Tritt A."/>
            <person name="Lipzen A."/>
            <person name="Chen C."/>
            <person name="Johnson J."/>
            <person name="Sharma A."/>
            <person name="Barry K."/>
            <person name="Grigoriev I.V."/>
            <person name="Spatafora J.W."/>
        </authorList>
    </citation>
    <scope>NUCLEOTIDE SEQUENCE [LARGE SCALE GENOMIC DNA]</scope>
    <source>
        <strain evidence="2 3">AM-OR11-056</strain>
    </source>
</reference>
<feature type="region of interest" description="Disordered" evidence="1">
    <location>
        <begin position="153"/>
        <end position="172"/>
    </location>
</feature>
<feature type="compositionally biased region" description="Polar residues" evidence="1">
    <location>
        <begin position="201"/>
        <end position="210"/>
    </location>
</feature>
<sequence length="444" mass="47774">MSPIVRLNMYHPAHSTLSRLQKFSPSTASEHVAGQYEYLPASPIHAGPPQQNINSGDLTPEQPSQKNERLEDQPTWGRTPAAWPRRINCSNCGTIGSPLWRPQGPVNGKEVTYQLPPSQPVMGVPVEGGRTTVFEWNMGTLLCLKPPVPPDPISSSNAVHSQSSLSPMLSPHYEQPTHYVPLRFSANGGRQHPLMAPVPVNTPSLVGQSPSLPPQIGAPSTSSPSSRATKVQRYAKPKRLNGEAEEPQPHLKRARWGNGDRENGRLREKDDDENMGVPEEEQEPVPGRKNERVTRKASRYSHGSAGEGMNIQQVHSLPRGSRGSSIDRFAPAHHLAHTGWGDGAFIAAPHARSELPPLNATLGERFGSHGPLGLGARDFSRAPSSDMRSGSDAPSSTYSPLNPGLAAAGTGCVLPPITQLYGATNGVPTLGVSTANELRRQQEA</sequence>
<evidence type="ECO:0000256" key="1">
    <source>
        <dbReference type="SAM" id="MobiDB-lite"/>
    </source>
</evidence>
<keyword evidence="3" id="KW-1185">Reference proteome</keyword>
<evidence type="ECO:0000313" key="3">
    <source>
        <dbReference type="Proteomes" id="UP000183567"/>
    </source>
</evidence>
<proteinExistence type="predicted"/>
<gene>
    <name evidence="2" type="ORF">AZE42_09479</name>
</gene>
<feature type="compositionally biased region" description="Acidic residues" evidence="1">
    <location>
        <begin position="270"/>
        <end position="283"/>
    </location>
</feature>
<dbReference type="STRING" id="180088.A0A1J8QL96"/>
<feature type="compositionally biased region" description="Low complexity" evidence="1">
    <location>
        <begin position="218"/>
        <end position="229"/>
    </location>
</feature>
<feature type="compositionally biased region" description="Polar residues" evidence="1">
    <location>
        <begin position="382"/>
        <end position="400"/>
    </location>
</feature>
<name>A0A1J8QL96_9AGAM</name>
<feature type="region of interest" description="Disordered" evidence="1">
    <location>
        <begin position="40"/>
        <end position="83"/>
    </location>
</feature>
<protein>
    <recommendedName>
        <fullName evidence="4">GATA-type domain-containing protein</fullName>
    </recommendedName>
</protein>
<dbReference type="Proteomes" id="UP000183567">
    <property type="component" value="Unassembled WGS sequence"/>
</dbReference>
<accession>A0A1J8QL96</accession>
<feature type="non-terminal residue" evidence="2">
    <location>
        <position position="444"/>
    </location>
</feature>